<protein>
    <recommendedName>
        <fullName evidence="3">Hypersensitive response-inducing protein</fullName>
    </recommendedName>
</protein>
<dbReference type="EMBL" id="QJNU01000567">
    <property type="protein sequence ID" value="RYO94512.1"/>
    <property type="molecule type" value="Genomic_DNA"/>
</dbReference>
<dbReference type="Proteomes" id="UP000293360">
    <property type="component" value="Unassembled WGS sequence"/>
</dbReference>
<evidence type="ECO:0000313" key="1">
    <source>
        <dbReference type="EMBL" id="RYO94512.1"/>
    </source>
</evidence>
<comment type="caution">
    <text evidence="1">The sequence shown here is derived from an EMBL/GenBank/DDBJ whole genome shotgun (WGS) entry which is preliminary data.</text>
</comment>
<keyword evidence="2" id="KW-1185">Reference proteome</keyword>
<dbReference type="AlphaFoldDB" id="A0A4Q4T1W4"/>
<sequence length="142" mass="15015">MKFSAVIFAAGASAAAVERQDVVFKVSDFSAGCIPHSTQCLYTFGVLQPGTMEQTPVKCTAMVGSNNDLPEVKDGTCENSSRTFTVTKSADGLTLVVSQPVTPSSNQTGQHFIPNSELVTADEPNAMVQSYNGPTNFDLTSQ</sequence>
<proteinExistence type="predicted"/>
<dbReference type="OrthoDB" id="3679184at2759"/>
<reference evidence="1 2" key="1">
    <citation type="submission" date="2018-06" db="EMBL/GenBank/DDBJ databases">
        <title>Complete Genomes of Monosporascus.</title>
        <authorList>
            <person name="Robinson A.J."/>
            <person name="Natvig D.O."/>
        </authorList>
    </citation>
    <scope>NUCLEOTIDE SEQUENCE [LARGE SCALE GENOMIC DNA]</scope>
    <source>
        <strain evidence="1 2">CBS 110550</strain>
    </source>
</reference>
<accession>A0A4Q4T1W4</accession>
<organism evidence="1 2">
    <name type="scientific">Monosporascus ibericus</name>
    <dbReference type="NCBI Taxonomy" id="155417"/>
    <lineage>
        <taxon>Eukaryota</taxon>
        <taxon>Fungi</taxon>
        <taxon>Dikarya</taxon>
        <taxon>Ascomycota</taxon>
        <taxon>Pezizomycotina</taxon>
        <taxon>Sordariomycetes</taxon>
        <taxon>Xylariomycetidae</taxon>
        <taxon>Xylariales</taxon>
        <taxon>Xylariales incertae sedis</taxon>
        <taxon>Monosporascus</taxon>
    </lineage>
</organism>
<evidence type="ECO:0000313" key="2">
    <source>
        <dbReference type="Proteomes" id="UP000293360"/>
    </source>
</evidence>
<name>A0A4Q4T1W4_9PEZI</name>
<evidence type="ECO:0008006" key="3">
    <source>
        <dbReference type="Google" id="ProtNLM"/>
    </source>
</evidence>
<gene>
    <name evidence="1" type="ORF">DL764_007831</name>
</gene>